<comment type="caution">
    <text evidence="4">The sequence shown here is derived from an EMBL/GenBank/DDBJ whole genome shotgun (WGS) entry which is preliminary data.</text>
</comment>
<dbReference type="Proteomes" id="UP001596047">
    <property type="component" value="Unassembled WGS sequence"/>
</dbReference>
<accession>A0ABW0W1I3</accession>
<dbReference type="PROSITE" id="PS51186">
    <property type="entry name" value="GNAT"/>
    <property type="match status" value="1"/>
</dbReference>
<evidence type="ECO:0000256" key="2">
    <source>
        <dbReference type="ARBA" id="ARBA00023315"/>
    </source>
</evidence>
<dbReference type="InterPro" id="IPR050832">
    <property type="entry name" value="Bact_Acetyltransf"/>
</dbReference>
<keyword evidence="1" id="KW-0808">Transferase</keyword>
<keyword evidence="2" id="KW-0012">Acyltransferase</keyword>
<evidence type="ECO:0000256" key="1">
    <source>
        <dbReference type="ARBA" id="ARBA00022679"/>
    </source>
</evidence>
<organism evidence="4 5">
    <name type="scientific">Paenibacillus solisilvae</name>
    <dbReference type="NCBI Taxonomy" id="2486751"/>
    <lineage>
        <taxon>Bacteria</taxon>
        <taxon>Bacillati</taxon>
        <taxon>Bacillota</taxon>
        <taxon>Bacilli</taxon>
        <taxon>Bacillales</taxon>
        <taxon>Paenibacillaceae</taxon>
        <taxon>Paenibacillus</taxon>
    </lineage>
</organism>
<dbReference type="RefSeq" id="WP_379188822.1">
    <property type="nucleotide sequence ID" value="NZ_JBHSOW010000047.1"/>
</dbReference>
<dbReference type="InterPro" id="IPR000182">
    <property type="entry name" value="GNAT_dom"/>
</dbReference>
<dbReference type="Gene3D" id="3.40.630.30">
    <property type="match status" value="1"/>
</dbReference>
<evidence type="ECO:0000313" key="4">
    <source>
        <dbReference type="EMBL" id="MFC5650275.1"/>
    </source>
</evidence>
<reference evidence="5" key="1">
    <citation type="journal article" date="2019" name="Int. J. Syst. Evol. Microbiol.">
        <title>The Global Catalogue of Microorganisms (GCM) 10K type strain sequencing project: providing services to taxonomists for standard genome sequencing and annotation.</title>
        <authorList>
            <consortium name="The Broad Institute Genomics Platform"/>
            <consortium name="The Broad Institute Genome Sequencing Center for Infectious Disease"/>
            <person name="Wu L."/>
            <person name="Ma J."/>
        </authorList>
    </citation>
    <scope>NUCLEOTIDE SEQUENCE [LARGE SCALE GENOMIC DNA]</scope>
    <source>
        <strain evidence="5">CGMCC 1.3240</strain>
    </source>
</reference>
<dbReference type="SUPFAM" id="SSF55729">
    <property type="entry name" value="Acyl-CoA N-acyltransferases (Nat)"/>
    <property type="match status" value="1"/>
</dbReference>
<evidence type="ECO:0000313" key="5">
    <source>
        <dbReference type="Proteomes" id="UP001596047"/>
    </source>
</evidence>
<evidence type="ECO:0000259" key="3">
    <source>
        <dbReference type="PROSITE" id="PS51186"/>
    </source>
</evidence>
<dbReference type="PANTHER" id="PTHR43877:SF2">
    <property type="entry name" value="AMINOALKYLPHOSPHONATE N-ACETYLTRANSFERASE-RELATED"/>
    <property type="match status" value="1"/>
</dbReference>
<proteinExistence type="predicted"/>
<dbReference type="EMBL" id="JBHSOW010000047">
    <property type="protein sequence ID" value="MFC5650275.1"/>
    <property type="molecule type" value="Genomic_DNA"/>
</dbReference>
<protein>
    <submittedName>
        <fullName evidence="4">GNAT family N-acetyltransferase</fullName>
    </submittedName>
</protein>
<sequence length="185" mass="20803">MSTFTRTDHLGQLNATTKAFQAKPEDTQAVLQLLISTAEWLKSTGSTQWNGLLKGEDSHNTPEAIKRGEVYIFMQDNILMGMVMLMQRESAWDRELWGDEGHGSSIYLHRLNINRAAAGTKLGEHIVRWAGSGIHFPGKDRIRLDCIANNPKLNAFYRSCGYSYMGMASNPLGEFCKYEKLITSL</sequence>
<keyword evidence="5" id="KW-1185">Reference proteome</keyword>
<name>A0ABW0W1I3_9BACL</name>
<gene>
    <name evidence="4" type="ORF">ACFPYJ_14275</name>
</gene>
<dbReference type="InterPro" id="IPR016181">
    <property type="entry name" value="Acyl_CoA_acyltransferase"/>
</dbReference>
<dbReference type="PANTHER" id="PTHR43877">
    <property type="entry name" value="AMINOALKYLPHOSPHONATE N-ACETYLTRANSFERASE-RELATED-RELATED"/>
    <property type="match status" value="1"/>
</dbReference>
<feature type="domain" description="N-acetyltransferase" evidence="3">
    <location>
        <begin position="17"/>
        <end position="183"/>
    </location>
</feature>